<dbReference type="InterPro" id="IPR016024">
    <property type="entry name" value="ARM-type_fold"/>
</dbReference>
<gene>
    <name evidence="3" type="ORF">FSP39_011502</name>
</gene>
<reference evidence="3" key="1">
    <citation type="submission" date="2019-08" db="EMBL/GenBank/DDBJ databases">
        <title>The improved chromosome-level genome for the pearl oyster Pinctada fucata martensii using PacBio sequencing and Hi-C.</title>
        <authorList>
            <person name="Zheng Z."/>
        </authorList>
    </citation>
    <scope>NUCLEOTIDE SEQUENCE</scope>
    <source>
        <strain evidence="3">ZZ-2019</strain>
        <tissue evidence="3">Adductor muscle</tissue>
    </source>
</reference>
<feature type="region of interest" description="Disordered" evidence="1">
    <location>
        <begin position="1"/>
        <end position="47"/>
    </location>
</feature>
<dbReference type="Pfam" id="PF13646">
    <property type="entry name" value="HEAT_2"/>
    <property type="match status" value="1"/>
</dbReference>
<feature type="compositionally biased region" description="Basic residues" evidence="1">
    <location>
        <begin position="1"/>
        <end position="10"/>
    </location>
</feature>
<sequence>MGSKPSHHKQTTQSVPEHNDLSSPKKEQPKDSQGAKNKPLLERNDSNAPRDLMISYSHADKEMMQKIRDKLEENRISVWVDVIGLSAGVDFLSKIGQAILDAKLIISLLSTSTCKSKYCQDEVALAYISQKPIFPVAISPVEELFKVMDTGMKLQLANVDWTIFKDPENFESDFQELLTKLNSELEDQNNLANLGEKGTKRLKQMENKVKSKRTSAPLAKLVILPEEYWKEIFFSDFKNYFSEQISSTFTIDDMTWLTQNLQAEMENETDKTSLYKVNFITFFTVDGEQQAVWPRVEDYTKEIYAMHEILSMDSNVRVDAIENLGRYQSPAVISSLRDLLRSKESNIRAVTAVSLAKTGNKDKQTIDHLMKLLSDKDRLVREAGCLALGHLQAKVAIPKLLHLWQVLLISTFNFSTLHMS</sequence>
<feature type="domain" description="TIR" evidence="2">
    <location>
        <begin position="48"/>
        <end position="181"/>
    </location>
</feature>
<dbReference type="Gene3D" id="3.40.50.10140">
    <property type="entry name" value="Toll/interleukin-1 receptor homology (TIR) domain"/>
    <property type="match status" value="1"/>
</dbReference>
<dbReference type="SUPFAM" id="SSF52200">
    <property type="entry name" value="Toll/Interleukin receptor TIR domain"/>
    <property type="match status" value="1"/>
</dbReference>
<keyword evidence="4" id="KW-1185">Reference proteome</keyword>
<dbReference type="PANTHER" id="PTHR46270:SF2">
    <property type="entry name" value="TIR DOMAIN-CONTAINING PROTEIN"/>
    <property type="match status" value="1"/>
</dbReference>
<dbReference type="InterPro" id="IPR011989">
    <property type="entry name" value="ARM-like"/>
</dbReference>
<dbReference type="InterPro" id="IPR000157">
    <property type="entry name" value="TIR_dom"/>
</dbReference>
<protein>
    <recommendedName>
        <fullName evidence="2">TIR domain-containing protein</fullName>
    </recommendedName>
</protein>
<dbReference type="AlphaFoldDB" id="A0AA88XFV5"/>
<dbReference type="SUPFAM" id="SSF48371">
    <property type="entry name" value="ARM repeat"/>
    <property type="match status" value="1"/>
</dbReference>
<evidence type="ECO:0000259" key="2">
    <source>
        <dbReference type="PROSITE" id="PS50104"/>
    </source>
</evidence>
<evidence type="ECO:0000256" key="1">
    <source>
        <dbReference type="SAM" id="MobiDB-lite"/>
    </source>
</evidence>
<comment type="caution">
    <text evidence="3">The sequence shown here is derived from an EMBL/GenBank/DDBJ whole genome shotgun (WGS) entry which is preliminary data.</text>
</comment>
<feature type="compositionally biased region" description="Basic and acidic residues" evidence="1">
    <location>
        <begin position="17"/>
        <end position="30"/>
    </location>
</feature>
<dbReference type="Pfam" id="PF13676">
    <property type="entry name" value="TIR_2"/>
    <property type="match status" value="1"/>
</dbReference>
<evidence type="ECO:0000313" key="3">
    <source>
        <dbReference type="EMBL" id="KAK3084316.1"/>
    </source>
</evidence>
<dbReference type="EMBL" id="VSWD01000013">
    <property type="protein sequence ID" value="KAK3084316.1"/>
    <property type="molecule type" value="Genomic_DNA"/>
</dbReference>
<organism evidence="3 4">
    <name type="scientific">Pinctada imbricata</name>
    <name type="common">Atlantic pearl-oyster</name>
    <name type="synonym">Pinctada martensii</name>
    <dbReference type="NCBI Taxonomy" id="66713"/>
    <lineage>
        <taxon>Eukaryota</taxon>
        <taxon>Metazoa</taxon>
        <taxon>Spiralia</taxon>
        <taxon>Lophotrochozoa</taxon>
        <taxon>Mollusca</taxon>
        <taxon>Bivalvia</taxon>
        <taxon>Autobranchia</taxon>
        <taxon>Pteriomorphia</taxon>
        <taxon>Pterioida</taxon>
        <taxon>Pterioidea</taxon>
        <taxon>Pteriidae</taxon>
        <taxon>Pinctada</taxon>
    </lineage>
</organism>
<accession>A0AA88XFV5</accession>
<dbReference type="PROSITE" id="PS50104">
    <property type="entry name" value="TIR"/>
    <property type="match status" value="1"/>
</dbReference>
<dbReference type="InterPro" id="IPR035897">
    <property type="entry name" value="Toll_tir_struct_dom_sf"/>
</dbReference>
<dbReference type="PANTHER" id="PTHR46270">
    <property type="entry name" value="ARMADILLO-TYPE FOLD-RELATED"/>
    <property type="match status" value="1"/>
</dbReference>
<proteinExistence type="predicted"/>
<dbReference type="Proteomes" id="UP001186944">
    <property type="component" value="Unassembled WGS sequence"/>
</dbReference>
<dbReference type="Gene3D" id="1.25.10.10">
    <property type="entry name" value="Leucine-rich Repeat Variant"/>
    <property type="match status" value="1"/>
</dbReference>
<dbReference type="GO" id="GO:0007165">
    <property type="term" value="P:signal transduction"/>
    <property type="evidence" value="ECO:0007669"/>
    <property type="project" value="InterPro"/>
</dbReference>
<name>A0AA88XFV5_PINIB</name>
<evidence type="ECO:0000313" key="4">
    <source>
        <dbReference type="Proteomes" id="UP001186944"/>
    </source>
</evidence>